<dbReference type="Proteomes" id="UP000178176">
    <property type="component" value="Unassembled WGS sequence"/>
</dbReference>
<dbReference type="AlphaFoldDB" id="A0A1F4YCE9"/>
<protein>
    <submittedName>
        <fullName evidence="1">Uncharacterized protein</fullName>
    </submittedName>
</protein>
<gene>
    <name evidence="1" type="ORF">A2876_03560</name>
</gene>
<dbReference type="EMBL" id="MEXH01000033">
    <property type="protein sequence ID" value="OGC91612.1"/>
    <property type="molecule type" value="Genomic_DNA"/>
</dbReference>
<comment type="caution">
    <text evidence="1">The sequence shown here is derived from an EMBL/GenBank/DDBJ whole genome shotgun (WGS) entry which is preliminary data.</text>
</comment>
<accession>A0A1F4YCE9</accession>
<evidence type="ECO:0000313" key="2">
    <source>
        <dbReference type="Proteomes" id="UP000178176"/>
    </source>
</evidence>
<reference evidence="1 2" key="1">
    <citation type="journal article" date="2016" name="Nat. Commun.">
        <title>Thousands of microbial genomes shed light on interconnected biogeochemical processes in an aquifer system.</title>
        <authorList>
            <person name="Anantharaman K."/>
            <person name="Brown C.T."/>
            <person name="Hug L.A."/>
            <person name="Sharon I."/>
            <person name="Castelle C.J."/>
            <person name="Probst A.J."/>
            <person name="Thomas B.C."/>
            <person name="Singh A."/>
            <person name="Wilkins M.J."/>
            <person name="Karaoz U."/>
            <person name="Brodie E.L."/>
            <person name="Williams K.H."/>
            <person name="Hubbard S.S."/>
            <person name="Banfield J.F."/>
        </authorList>
    </citation>
    <scope>NUCLEOTIDE SEQUENCE [LARGE SCALE GENOMIC DNA]</scope>
</reference>
<proteinExistence type="predicted"/>
<name>A0A1F4YCE9_9BACT</name>
<organism evidence="1 2">
    <name type="scientific">Candidatus Amesbacteria bacterium RIFCSPHIGHO2_01_FULL_48_32b</name>
    <dbReference type="NCBI Taxonomy" id="1797253"/>
    <lineage>
        <taxon>Bacteria</taxon>
        <taxon>Candidatus Amesiibacteriota</taxon>
    </lineage>
</organism>
<sequence>MGNRKWWLMAGLVGGGIVFSVWDYSKWRHIELDNYGQGRGGSERREAVMELVEVYNSERLGVRFKYPSGWVISETTDGVESAGGEIKVEVEPSRENLPDIADREKERLVGEGAVWDGERGYVNTERVKWTTFEWERGGKSWAEGLTKNGDKLIKAVIMKDGGADWRQFLEGVVFIAVEE</sequence>
<evidence type="ECO:0000313" key="1">
    <source>
        <dbReference type="EMBL" id="OGC91612.1"/>
    </source>
</evidence>